<evidence type="ECO:0000313" key="3">
    <source>
        <dbReference type="Proteomes" id="UP000054560"/>
    </source>
</evidence>
<organism evidence="2 3">
    <name type="scientific">Sphaeroforma arctica JP610</name>
    <dbReference type="NCBI Taxonomy" id="667725"/>
    <lineage>
        <taxon>Eukaryota</taxon>
        <taxon>Ichthyosporea</taxon>
        <taxon>Ichthyophonida</taxon>
        <taxon>Sphaeroforma</taxon>
    </lineage>
</organism>
<keyword evidence="3" id="KW-1185">Reference proteome</keyword>
<name>A0A0L0FL84_9EUKA</name>
<dbReference type="GeneID" id="25910504"/>
<proteinExistence type="predicted"/>
<sequence length="81" mass="9100">MPLTPKQKNTAFGVGGGIFTSLYSNGLRHLPLLDRFPRFHLTAVAVGGTMGYLVGVYEEGAMRRHELFLQRYRAERAPFES</sequence>
<dbReference type="EMBL" id="KQ242702">
    <property type="protein sequence ID" value="KNC77539.1"/>
    <property type="molecule type" value="Genomic_DNA"/>
</dbReference>
<dbReference type="RefSeq" id="XP_014151441.1">
    <property type="nucleotide sequence ID" value="XM_014295966.1"/>
</dbReference>
<keyword evidence="1" id="KW-0472">Membrane</keyword>
<dbReference type="Proteomes" id="UP000054560">
    <property type="component" value="Unassembled WGS sequence"/>
</dbReference>
<keyword evidence="1" id="KW-1133">Transmembrane helix</keyword>
<keyword evidence="1" id="KW-0812">Transmembrane</keyword>
<dbReference type="AlphaFoldDB" id="A0A0L0FL84"/>
<accession>A0A0L0FL84</accession>
<evidence type="ECO:0000256" key="1">
    <source>
        <dbReference type="SAM" id="Phobius"/>
    </source>
</evidence>
<reference evidence="2 3" key="1">
    <citation type="submission" date="2011-02" db="EMBL/GenBank/DDBJ databases">
        <title>The Genome Sequence of Sphaeroforma arctica JP610.</title>
        <authorList>
            <consortium name="The Broad Institute Genome Sequencing Platform"/>
            <person name="Russ C."/>
            <person name="Cuomo C."/>
            <person name="Young S.K."/>
            <person name="Zeng Q."/>
            <person name="Gargeya S."/>
            <person name="Alvarado L."/>
            <person name="Berlin A."/>
            <person name="Chapman S.B."/>
            <person name="Chen Z."/>
            <person name="Freedman E."/>
            <person name="Gellesch M."/>
            <person name="Goldberg J."/>
            <person name="Griggs A."/>
            <person name="Gujja S."/>
            <person name="Heilman E."/>
            <person name="Heiman D."/>
            <person name="Howarth C."/>
            <person name="Mehta T."/>
            <person name="Neiman D."/>
            <person name="Pearson M."/>
            <person name="Roberts A."/>
            <person name="Saif S."/>
            <person name="Shea T."/>
            <person name="Shenoy N."/>
            <person name="Sisk P."/>
            <person name="Stolte C."/>
            <person name="Sykes S."/>
            <person name="White J."/>
            <person name="Yandava C."/>
            <person name="Burger G."/>
            <person name="Gray M.W."/>
            <person name="Holland P.W.H."/>
            <person name="King N."/>
            <person name="Lang F.B.F."/>
            <person name="Roger A.J."/>
            <person name="Ruiz-Trillo I."/>
            <person name="Haas B."/>
            <person name="Nusbaum C."/>
            <person name="Birren B."/>
        </authorList>
    </citation>
    <scope>NUCLEOTIDE SEQUENCE [LARGE SCALE GENOMIC DNA]</scope>
    <source>
        <strain evidence="2 3">JP610</strain>
    </source>
</reference>
<evidence type="ECO:0000313" key="2">
    <source>
        <dbReference type="EMBL" id="KNC77539.1"/>
    </source>
</evidence>
<protein>
    <submittedName>
        <fullName evidence="2">Uncharacterized protein</fullName>
    </submittedName>
</protein>
<gene>
    <name evidence="2" type="ORF">SARC_10000</name>
</gene>
<feature type="transmembrane region" description="Helical" evidence="1">
    <location>
        <begin position="39"/>
        <end position="57"/>
    </location>
</feature>